<dbReference type="AlphaFoldDB" id="A0AAE9I0X2"/>
<gene>
    <name evidence="1" type="ORF">M5D45_06570</name>
</gene>
<protein>
    <recommendedName>
        <fullName evidence="3">Replicative helicase inhibitor G39P N-terminal domain-containing protein</fullName>
    </recommendedName>
</protein>
<dbReference type="RefSeq" id="WP_250025221.1">
    <property type="nucleotide sequence ID" value="NZ_CP097330.1"/>
</dbReference>
<evidence type="ECO:0000313" key="1">
    <source>
        <dbReference type="EMBL" id="URF05464.1"/>
    </source>
</evidence>
<organism evidence="1 2">
    <name type="scientific">Cupriavidus campinensis</name>
    <dbReference type="NCBI Taxonomy" id="151783"/>
    <lineage>
        <taxon>Bacteria</taxon>
        <taxon>Pseudomonadati</taxon>
        <taxon>Pseudomonadota</taxon>
        <taxon>Betaproteobacteria</taxon>
        <taxon>Burkholderiales</taxon>
        <taxon>Burkholderiaceae</taxon>
        <taxon>Cupriavidus</taxon>
    </lineage>
</organism>
<name>A0AAE9I0X2_9BURK</name>
<evidence type="ECO:0000313" key="2">
    <source>
        <dbReference type="Proteomes" id="UP001056132"/>
    </source>
</evidence>
<dbReference type="Proteomes" id="UP001056132">
    <property type="component" value="Chromosome 1"/>
</dbReference>
<dbReference type="EMBL" id="CP097330">
    <property type="protein sequence ID" value="URF05464.1"/>
    <property type="molecule type" value="Genomic_DNA"/>
</dbReference>
<sequence length="242" mass="27196">MKAEDRTEFTQVIRATFDNYGRQSPLPETLRVWWASLEIYGIQQFRMACLAHIRREPKFPPTLAQLLDLLGHRDPERVGVEEAWSRAVLACNEAETVVMNDEIAEAWGVARPIFDLGDEIGARMAFKEAYQRITSRAAGPVKWWPSIGSDPHKRDAALAEARRVGLLPASQVQGLLPMAMEKGEKPDPEGLKRLREEVAKLEPASVKLQRAREERSAAERAQVAARKRELAASVTAYAKERA</sequence>
<reference evidence="1" key="2">
    <citation type="submission" date="2022-05" db="EMBL/GenBank/DDBJ databases">
        <authorList>
            <person name="Kunte H.-J."/>
        </authorList>
    </citation>
    <scope>NUCLEOTIDE SEQUENCE</scope>
    <source>
        <strain evidence="1">G5</strain>
    </source>
</reference>
<accession>A0AAE9I0X2</accession>
<dbReference type="KEGG" id="ccam:M5D45_06570"/>
<proteinExistence type="predicted"/>
<evidence type="ECO:0008006" key="3">
    <source>
        <dbReference type="Google" id="ProtNLM"/>
    </source>
</evidence>
<reference evidence="1" key="1">
    <citation type="journal article" date="2022" name="Microbiol. Resour. Announc.">
        <title>Genome Sequence of Cupriavidus campinensis Strain G5, a Member of a Bacterial Consortium Capable of Polyethylene Degradation.</title>
        <authorList>
            <person name="Schneider B."/>
            <person name="Pfeiffer F."/>
            <person name="Dyall-Smith M."/>
            <person name="Kunte H.J."/>
        </authorList>
    </citation>
    <scope>NUCLEOTIDE SEQUENCE</scope>
    <source>
        <strain evidence="1">G5</strain>
    </source>
</reference>